<dbReference type="RefSeq" id="WP_005322680.1">
    <property type="nucleotide sequence ID" value="NZ_CP068156.1"/>
</dbReference>
<gene>
    <name evidence="1" type="ORF">JDP02_06700</name>
</gene>
<proteinExistence type="predicted"/>
<keyword evidence="2" id="KW-1185">Reference proteome</keyword>
<organism evidence="1 2">
    <name type="scientific">Corynebacterium tuberculostearicum</name>
    <dbReference type="NCBI Taxonomy" id="38304"/>
    <lineage>
        <taxon>Bacteria</taxon>
        <taxon>Bacillati</taxon>
        <taxon>Actinomycetota</taxon>
        <taxon>Actinomycetes</taxon>
        <taxon>Mycobacteriales</taxon>
        <taxon>Corynebacteriaceae</taxon>
        <taxon>Corynebacterium</taxon>
    </lineage>
</organism>
<accession>A0A7Y9ZYC3</accession>
<evidence type="ECO:0000313" key="2">
    <source>
        <dbReference type="Proteomes" id="UP000603369"/>
    </source>
</evidence>
<comment type="caution">
    <text evidence="1">The sequence shown here is derived from an EMBL/GenBank/DDBJ whole genome shotgun (WGS) entry which is preliminary data.</text>
</comment>
<protein>
    <submittedName>
        <fullName evidence="1">Uncharacterized protein</fullName>
    </submittedName>
</protein>
<dbReference type="EMBL" id="JAEHFL010000008">
    <property type="protein sequence ID" value="MBK3428202.1"/>
    <property type="molecule type" value="Genomic_DNA"/>
</dbReference>
<dbReference type="Proteomes" id="UP000603369">
    <property type="component" value="Unassembled WGS sequence"/>
</dbReference>
<reference evidence="1 2" key="1">
    <citation type="submission" date="2020-12" db="EMBL/GenBank/DDBJ databases">
        <title>Draft genome sequence of the commensal strain Corynebacterium tuberculostearicum MFP09/CIP 102622 isolated from human skin.</title>
        <authorList>
            <person name="Boukerb A.M."/>
            <person name="Janvier X."/>
            <person name="Feuilloley M.G.J."/>
            <person name="Groboillot A."/>
        </authorList>
    </citation>
    <scope>NUCLEOTIDE SEQUENCE [LARGE SCALE GENOMIC DNA]</scope>
    <source>
        <strain evidence="1 2">CIP 102622</strain>
    </source>
</reference>
<sequence length="139" mass="15065">MNFNAAYGAMREHTTPIPTPPWVRLGSSILIGAAVALLASRAHIFAALVGALVCLVAAFVLVFAHPYRRAMRAYADKRNVALVPTIAQLVPLMILWLMVMLAPIVALPAWGAGLVWLVVFGLSFFVFPHVDGTRRLAFA</sequence>
<dbReference type="GeneID" id="78321620"/>
<dbReference type="AlphaFoldDB" id="A0A7Y9ZYC3"/>
<name>A0A7Y9ZYC3_9CORY</name>
<evidence type="ECO:0000313" key="1">
    <source>
        <dbReference type="EMBL" id="MBK3428202.1"/>
    </source>
</evidence>